<proteinExistence type="inferred from homology"/>
<dbReference type="SUPFAM" id="SSF53927">
    <property type="entry name" value="Cytidine deaminase-like"/>
    <property type="match status" value="1"/>
</dbReference>
<keyword evidence="7 10" id="KW-0511">Multifunctional enzyme</keyword>
<dbReference type="InterPro" id="IPR011607">
    <property type="entry name" value="MGS-like_dom"/>
</dbReference>
<evidence type="ECO:0000256" key="7">
    <source>
        <dbReference type="ARBA" id="ARBA00023268"/>
    </source>
</evidence>
<evidence type="ECO:0000256" key="10">
    <source>
        <dbReference type="HAMAP-Rule" id="MF_00139"/>
    </source>
</evidence>
<evidence type="ECO:0000256" key="8">
    <source>
        <dbReference type="ARBA" id="ARBA00050488"/>
    </source>
</evidence>
<dbReference type="FunFam" id="3.40.140.20:FF:000001">
    <property type="entry name" value="Bifunctional purine biosynthesis protein PurH"/>
    <property type="match status" value="1"/>
</dbReference>
<dbReference type="SUPFAM" id="SSF52335">
    <property type="entry name" value="Methylglyoxal synthase-like"/>
    <property type="match status" value="1"/>
</dbReference>
<dbReference type="PANTHER" id="PTHR11692:SF0">
    <property type="entry name" value="BIFUNCTIONAL PURINE BIOSYNTHESIS PROTEIN ATIC"/>
    <property type="match status" value="1"/>
</dbReference>
<dbReference type="NCBIfam" id="TIGR00355">
    <property type="entry name" value="purH"/>
    <property type="match status" value="1"/>
</dbReference>
<dbReference type="PANTHER" id="PTHR11692">
    <property type="entry name" value="BIFUNCTIONAL PURINE BIOSYNTHESIS PROTEIN PURH"/>
    <property type="match status" value="1"/>
</dbReference>
<dbReference type="InterPro" id="IPR016193">
    <property type="entry name" value="Cytidine_deaminase-like"/>
</dbReference>
<keyword evidence="13" id="KW-1185">Reference proteome</keyword>
<evidence type="ECO:0000256" key="4">
    <source>
        <dbReference type="ARBA" id="ARBA00022679"/>
    </source>
</evidence>
<dbReference type="GO" id="GO:0003937">
    <property type="term" value="F:IMP cyclohydrolase activity"/>
    <property type="evidence" value="ECO:0007669"/>
    <property type="project" value="UniProtKB-UniRule"/>
</dbReference>
<dbReference type="UniPathway" id="UPA00074">
    <property type="reaction ID" value="UER00133"/>
</dbReference>
<evidence type="ECO:0000313" key="12">
    <source>
        <dbReference type="EMBL" id="BBB33648.1"/>
    </source>
</evidence>
<dbReference type="Gene3D" id="3.40.50.1380">
    <property type="entry name" value="Methylglyoxal synthase-like domain"/>
    <property type="match status" value="1"/>
</dbReference>
<dbReference type="EMBL" id="AP017470">
    <property type="protein sequence ID" value="BBB33648.1"/>
    <property type="molecule type" value="Genomic_DNA"/>
</dbReference>
<name>A0A7R6PH49_9BACT</name>
<evidence type="ECO:0000256" key="6">
    <source>
        <dbReference type="ARBA" id="ARBA00022801"/>
    </source>
</evidence>
<dbReference type="HAMAP" id="MF_00139">
    <property type="entry name" value="PurH"/>
    <property type="match status" value="1"/>
</dbReference>
<keyword evidence="6 10" id="KW-0378">Hydrolase</keyword>
<dbReference type="FunFam" id="3.40.50.1380:FF:000001">
    <property type="entry name" value="Bifunctional purine biosynthesis protein PurH"/>
    <property type="match status" value="1"/>
</dbReference>
<organism evidence="12 13">
    <name type="scientific">Thermotomaculum hydrothermale</name>
    <dbReference type="NCBI Taxonomy" id="981385"/>
    <lineage>
        <taxon>Bacteria</taxon>
        <taxon>Pseudomonadati</taxon>
        <taxon>Acidobacteriota</taxon>
        <taxon>Holophagae</taxon>
        <taxon>Thermotomaculales</taxon>
        <taxon>Thermotomaculaceae</taxon>
        <taxon>Thermotomaculum</taxon>
    </lineage>
</organism>
<dbReference type="Proteomes" id="UP000595564">
    <property type="component" value="Chromosome"/>
</dbReference>
<comment type="pathway">
    <text evidence="2 10">Purine metabolism; IMP biosynthesis via de novo pathway; 5-formamido-1-(5-phospho-D-ribosyl)imidazole-4-carboxamide from 5-amino-1-(5-phospho-D-ribosyl)imidazole-4-carboxamide (10-formyl THF route): step 1/1.</text>
</comment>
<dbReference type="GO" id="GO:0004643">
    <property type="term" value="F:phosphoribosylaminoimidazolecarboxamide formyltransferase activity"/>
    <property type="evidence" value="ECO:0007669"/>
    <property type="project" value="UniProtKB-UniRule"/>
</dbReference>
<dbReference type="InterPro" id="IPR036914">
    <property type="entry name" value="MGS-like_dom_sf"/>
</dbReference>
<dbReference type="EC" id="2.1.2.3" evidence="10"/>
<dbReference type="GO" id="GO:0005829">
    <property type="term" value="C:cytosol"/>
    <property type="evidence" value="ECO:0007669"/>
    <property type="project" value="TreeGrafter"/>
</dbReference>
<dbReference type="InterPro" id="IPR024051">
    <property type="entry name" value="AICAR_Tfase_dup_dom_sf"/>
</dbReference>
<dbReference type="AlphaFoldDB" id="A0A7R6PH49"/>
<dbReference type="PIRSF" id="PIRSF000414">
    <property type="entry name" value="AICARFT_IMPCHas"/>
    <property type="match status" value="1"/>
</dbReference>
<keyword evidence="4 10" id="KW-0808">Transferase</keyword>
<dbReference type="Gene3D" id="3.40.140.20">
    <property type="match status" value="2"/>
</dbReference>
<dbReference type="EC" id="3.5.4.10" evidence="10"/>
<accession>A0A7R6PH49</accession>
<dbReference type="NCBIfam" id="NF002049">
    <property type="entry name" value="PRK00881.1"/>
    <property type="match status" value="1"/>
</dbReference>
<evidence type="ECO:0000256" key="5">
    <source>
        <dbReference type="ARBA" id="ARBA00022755"/>
    </source>
</evidence>
<sequence>MKRYALISVSDKNGIVDFAKKLENLGFEIVSSGGTFKVLKDAGLNPVKVSDITGFPEILDGRVKTLHPKIHGGILVDMRKESHREELKKHGINNFEIVCVNLYPFKETVKKTDDVDEIIENIDIGGPTLLRASAKNFYSVAVVVDPDDYSKVVEEIEKNGEVSLDTRKKLALKALSHTASYDIAISSFFNRMLENKFPERLFLEYNLENTLRYGENPHQQAAFYSEPDFRNDELPALKKLQGKELSYNNLMDSDAAIEMVREFDEPACVIVKHANPCGIGRDNESLKIAFERAHSTDPMSAFGGIIALNREVDGELASLITKNFVEVVIAPSFTKEARGIFSKKKNLRLIQLPINSEKYPYFNIKRVRGGILLQDADTIEEDRSNWNVVTEAKPDEETFKALEFAWKVVKHVKSNAIVFCKENETLGIGAGQMSRVDSVKIAVMKANKDLNGSVLASDAFFPFRDSIDEAAKIGVKAVIQPGGSIRDKEVIEAANEHGIAMVFTGIRHFRH</sequence>
<dbReference type="FunFam" id="3.40.140.20:FF:000002">
    <property type="entry name" value="Bifunctional purine biosynthesis protein PurH"/>
    <property type="match status" value="1"/>
</dbReference>
<dbReference type="Pfam" id="PF02142">
    <property type="entry name" value="MGS"/>
    <property type="match status" value="1"/>
</dbReference>
<comment type="catalytic activity">
    <reaction evidence="9 10">
        <text>IMP + H2O = 5-formamido-1-(5-phospho-D-ribosyl)imidazole-4-carboxamide</text>
        <dbReference type="Rhea" id="RHEA:18445"/>
        <dbReference type="ChEBI" id="CHEBI:15377"/>
        <dbReference type="ChEBI" id="CHEBI:58053"/>
        <dbReference type="ChEBI" id="CHEBI:58467"/>
        <dbReference type="EC" id="3.5.4.10"/>
    </reaction>
</comment>
<comment type="domain">
    <text evidence="10">The IMP cyclohydrolase activity resides in the N-terminal region.</text>
</comment>
<reference evidence="12 13" key="1">
    <citation type="journal article" date="2012" name="Extremophiles">
        <title>Thermotomaculum hydrothermale gen. nov., sp. nov., a novel heterotrophic thermophile within the phylum Acidobacteria from a deep-sea hydrothermal vent chimney in the Southern Okinawa Trough.</title>
        <authorList>
            <person name="Izumi H."/>
            <person name="Nunoura T."/>
            <person name="Miyazaki M."/>
            <person name="Mino S."/>
            <person name="Toki T."/>
            <person name="Takai K."/>
            <person name="Sako Y."/>
            <person name="Sawabe T."/>
            <person name="Nakagawa S."/>
        </authorList>
    </citation>
    <scope>NUCLEOTIDE SEQUENCE [LARGE SCALE GENOMIC DNA]</scope>
    <source>
        <strain evidence="12 13">AC55</strain>
    </source>
</reference>
<dbReference type="PROSITE" id="PS51855">
    <property type="entry name" value="MGS"/>
    <property type="match status" value="1"/>
</dbReference>
<evidence type="ECO:0000256" key="9">
    <source>
        <dbReference type="ARBA" id="ARBA00050687"/>
    </source>
</evidence>
<dbReference type="InterPro" id="IPR002695">
    <property type="entry name" value="PurH-like"/>
</dbReference>
<dbReference type="SMART" id="SM00851">
    <property type="entry name" value="MGS"/>
    <property type="match status" value="1"/>
</dbReference>
<protein>
    <recommendedName>
        <fullName evidence="10">Bifunctional purine biosynthesis protein PurH</fullName>
    </recommendedName>
    <domain>
        <recommendedName>
            <fullName evidence="10">Phosphoribosylaminoimidazolecarboxamide formyltransferase</fullName>
            <ecNumber evidence="10">2.1.2.3</ecNumber>
        </recommendedName>
        <alternativeName>
            <fullName evidence="10">AICAR transformylase</fullName>
        </alternativeName>
    </domain>
    <domain>
        <recommendedName>
            <fullName evidence="10">IMP cyclohydrolase</fullName>
            <ecNumber evidence="10">3.5.4.10</ecNumber>
        </recommendedName>
        <alternativeName>
            <fullName evidence="10">ATIC</fullName>
        </alternativeName>
        <alternativeName>
            <fullName evidence="10">IMP synthase</fullName>
        </alternativeName>
        <alternativeName>
            <fullName evidence="10">Inosinicase</fullName>
        </alternativeName>
    </domain>
</protein>
<dbReference type="SMART" id="SM00798">
    <property type="entry name" value="AICARFT_IMPCHas"/>
    <property type="match status" value="1"/>
</dbReference>
<keyword evidence="5 10" id="KW-0658">Purine biosynthesis</keyword>
<evidence type="ECO:0000256" key="2">
    <source>
        <dbReference type="ARBA" id="ARBA00004954"/>
    </source>
</evidence>
<evidence type="ECO:0000313" key="13">
    <source>
        <dbReference type="Proteomes" id="UP000595564"/>
    </source>
</evidence>
<dbReference type="KEGG" id="thyd:TTHT_2224"/>
<dbReference type="CDD" id="cd01421">
    <property type="entry name" value="IMPCH"/>
    <property type="match status" value="1"/>
</dbReference>
<comment type="pathway">
    <text evidence="1 10">Purine metabolism; IMP biosynthesis via de novo pathway; IMP from 5-formamido-1-(5-phospho-D-ribosyl)imidazole-4-carboxamide: step 1/1.</text>
</comment>
<dbReference type="RefSeq" id="WP_201327963.1">
    <property type="nucleotide sequence ID" value="NZ_AP017470.1"/>
</dbReference>
<evidence type="ECO:0000256" key="1">
    <source>
        <dbReference type="ARBA" id="ARBA00004844"/>
    </source>
</evidence>
<comment type="catalytic activity">
    <reaction evidence="8 10">
        <text>(6R)-10-formyltetrahydrofolate + 5-amino-1-(5-phospho-beta-D-ribosyl)imidazole-4-carboxamide = 5-formamido-1-(5-phospho-D-ribosyl)imidazole-4-carboxamide + (6S)-5,6,7,8-tetrahydrofolate</text>
        <dbReference type="Rhea" id="RHEA:22192"/>
        <dbReference type="ChEBI" id="CHEBI:57453"/>
        <dbReference type="ChEBI" id="CHEBI:58467"/>
        <dbReference type="ChEBI" id="CHEBI:58475"/>
        <dbReference type="ChEBI" id="CHEBI:195366"/>
        <dbReference type="EC" id="2.1.2.3"/>
    </reaction>
</comment>
<evidence type="ECO:0000256" key="3">
    <source>
        <dbReference type="ARBA" id="ARBA00007667"/>
    </source>
</evidence>
<dbReference type="Pfam" id="PF01808">
    <property type="entry name" value="AICARFT_IMPCHas"/>
    <property type="match status" value="1"/>
</dbReference>
<evidence type="ECO:0000259" key="11">
    <source>
        <dbReference type="PROSITE" id="PS51855"/>
    </source>
</evidence>
<dbReference type="GO" id="GO:0006189">
    <property type="term" value="P:'de novo' IMP biosynthetic process"/>
    <property type="evidence" value="ECO:0007669"/>
    <property type="project" value="UniProtKB-UniRule"/>
</dbReference>
<feature type="domain" description="MGS-like" evidence="11">
    <location>
        <begin position="1"/>
        <end position="144"/>
    </location>
</feature>
<comment type="similarity">
    <text evidence="3 10">Belongs to the PurH family.</text>
</comment>
<gene>
    <name evidence="10 12" type="primary">purH</name>
    <name evidence="12" type="ORF">TTHT_2224</name>
</gene>